<dbReference type="Proteomes" id="UP000245207">
    <property type="component" value="Unassembled WGS sequence"/>
</dbReference>
<dbReference type="EMBL" id="PKPP01003268">
    <property type="protein sequence ID" value="PWA70298.1"/>
    <property type="molecule type" value="Genomic_DNA"/>
</dbReference>
<protein>
    <submittedName>
        <fullName evidence="1">COP9 signalosome complex subunit 2</fullName>
    </submittedName>
</protein>
<dbReference type="PANTHER" id="PTHR10678">
    <property type="entry name" value="26S PROTEASOME NON-ATPASE REGULATORY SUBUNIT 11/COP9 SIGNALOSOME COMPLEX SUBUNIT 2"/>
    <property type="match status" value="1"/>
</dbReference>
<comment type="caution">
    <text evidence="1">The sequence shown here is derived from an EMBL/GenBank/DDBJ whole genome shotgun (WGS) entry which is preliminary data.</text>
</comment>
<dbReference type="InterPro" id="IPR050871">
    <property type="entry name" value="26S_Proteasome/COP9_Components"/>
</dbReference>
<dbReference type="OrthoDB" id="194139at2759"/>
<proteinExistence type="predicted"/>
<dbReference type="STRING" id="35608.A0A2U1N9X4"/>
<name>A0A2U1N9X4_ARTAN</name>
<keyword evidence="2" id="KW-1185">Reference proteome</keyword>
<dbReference type="AlphaFoldDB" id="A0A2U1N9X4"/>
<evidence type="ECO:0000313" key="2">
    <source>
        <dbReference type="Proteomes" id="UP000245207"/>
    </source>
</evidence>
<evidence type="ECO:0000313" key="1">
    <source>
        <dbReference type="EMBL" id="PWA70298.1"/>
    </source>
</evidence>
<accession>A0A2U1N9X4</accession>
<sequence>MLTYLLWFTDFGCGFRYKNDPEILLMMNWIATYQWNEILEYEKILKVLFKVIKPYTRIRIPFITKELNVGKGR</sequence>
<gene>
    <name evidence="1" type="ORF">CTI12_AA290740</name>
</gene>
<organism evidence="1 2">
    <name type="scientific">Artemisia annua</name>
    <name type="common">Sweet wormwood</name>
    <dbReference type="NCBI Taxonomy" id="35608"/>
    <lineage>
        <taxon>Eukaryota</taxon>
        <taxon>Viridiplantae</taxon>
        <taxon>Streptophyta</taxon>
        <taxon>Embryophyta</taxon>
        <taxon>Tracheophyta</taxon>
        <taxon>Spermatophyta</taxon>
        <taxon>Magnoliopsida</taxon>
        <taxon>eudicotyledons</taxon>
        <taxon>Gunneridae</taxon>
        <taxon>Pentapetalae</taxon>
        <taxon>asterids</taxon>
        <taxon>campanulids</taxon>
        <taxon>Asterales</taxon>
        <taxon>Asteraceae</taxon>
        <taxon>Asteroideae</taxon>
        <taxon>Anthemideae</taxon>
        <taxon>Artemisiinae</taxon>
        <taxon>Artemisia</taxon>
    </lineage>
</organism>
<reference evidence="1 2" key="1">
    <citation type="journal article" date="2018" name="Mol. Plant">
        <title>The genome of Artemisia annua provides insight into the evolution of Asteraceae family and artemisinin biosynthesis.</title>
        <authorList>
            <person name="Shen Q."/>
            <person name="Zhang L."/>
            <person name="Liao Z."/>
            <person name="Wang S."/>
            <person name="Yan T."/>
            <person name="Shi P."/>
            <person name="Liu M."/>
            <person name="Fu X."/>
            <person name="Pan Q."/>
            <person name="Wang Y."/>
            <person name="Lv Z."/>
            <person name="Lu X."/>
            <person name="Zhang F."/>
            <person name="Jiang W."/>
            <person name="Ma Y."/>
            <person name="Chen M."/>
            <person name="Hao X."/>
            <person name="Li L."/>
            <person name="Tang Y."/>
            <person name="Lv G."/>
            <person name="Zhou Y."/>
            <person name="Sun X."/>
            <person name="Brodelius P.E."/>
            <person name="Rose J.K.C."/>
            <person name="Tang K."/>
        </authorList>
    </citation>
    <scope>NUCLEOTIDE SEQUENCE [LARGE SCALE GENOMIC DNA]</scope>
    <source>
        <strain evidence="2">cv. Huhao1</strain>
        <tissue evidence="1">Leaf</tissue>
    </source>
</reference>